<evidence type="ECO:0000256" key="11">
    <source>
        <dbReference type="NCBIfam" id="TIGR02152"/>
    </source>
</evidence>
<proteinExistence type="inferred from homology"/>
<dbReference type="Gene3D" id="3.40.1190.20">
    <property type="match status" value="1"/>
</dbReference>
<dbReference type="InterPro" id="IPR002139">
    <property type="entry name" value="Ribo/fructo_kinase"/>
</dbReference>
<comment type="subunit">
    <text evidence="10">Homodimer.</text>
</comment>
<evidence type="ECO:0000313" key="14">
    <source>
        <dbReference type="Proteomes" id="UP000501168"/>
    </source>
</evidence>
<keyword evidence="1 10" id="KW-0963">Cytoplasm</keyword>
<evidence type="ECO:0000256" key="9">
    <source>
        <dbReference type="ARBA" id="ARBA00023277"/>
    </source>
</evidence>
<comment type="cofactor">
    <cofactor evidence="10">
        <name>Mg(2+)</name>
        <dbReference type="ChEBI" id="CHEBI:18420"/>
    </cofactor>
    <text evidence="10">Requires a divalent cation, most likely magnesium in vivo, as an electrophilic catalyst to aid phosphoryl group transfer. It is the chelate of the metal and the nucleotide that is the actual substrate.</text>
</comment>
<dbReference type="HAMAP" id="MF_01987">
    <property type="entry name" value="Ribokinase"/>
    <property type="match status" value="1"/>
</dbReference>
<dbReference type="PANTHER" id="PTHR10584:SF166">
    <property type="entry name" value="RIBOKINASE"/>
    <property type="match status" value="1"/>
</dbReference>
<dbReference type="GO" id="GO:0019303">
    <property type="term" value="P:D-ribose catabolic process"/>
    <property type="evidence" value="ECO:0007669"/>
    <property type="project" value="UniProtKB-UniRule"/>
</dbReference>
<dbReference type="GO" id="GO:0004747">
    <property type="term" value="F:ribokinase activity"/>
    <property type="evidence" value="ECO:0007669"/>
    <property type="project" value="UniProtKB-UniRule"/>
</dbReference>
<dbReference type="PANTHER" id="PTHR10584">
    <property type="entry name" value="SUGAR KINASE"/>
    <property type="match status" value="1"/>
</dbReference>
<comment type="catalytic activity">
    <reaction evidence="10">
        <text>D-ribose + ATP = D-ribose 5-phosphate + ADP + H(+)</text>
        <dbReference type="Rhea" id="RHEA:13697"/>
        <dbReference type="ChEBI" id="CHEBI:15378"/>
        <dbReference type="ChEBI" id="CHEBI:30616"/>
        <dbReference type="ChEBI" id="CHEBI:47013"/>
        <dbReference type="ChEBI" id="CHEBI:78346"/>
        <dbReference type="ChEBI" id="CHEBI:456216"/>
        <dbReference type="EC" id="2.7.1.15"/>
    </reaction>
</comment>
<keyword evidence="4 10" id="KW-0547">Nucleotide-binding</keyword>
<dbReference type="FunCoup" id="A0A6G9IDW9">
    <property type="interactions" value="468"/>
</dbReference>
<keyword evidence="9 10" id="KW-0119">Carbohydrate metabolism</keyword>
<keyword evidence="3 10" id="KW-0479">Metal-binding</keyword>
<dbReference type="Pfam" id="PF00294">
    <property type="entry name" value="PfkB"/>
    <property type="match status" value="1"/>
</dbReference>
<dbReference type="AlphaFoldDB" id="A0A6G9IDW9"/>
<comment type="pathway">
    <text evidence="10">Carbohydrate metabolism; D-ribose degradation; D-ribose 5-phosphate from beta-D-ribopyranose: step 2/2.</text>
</comment>
<evidence type="ECO:0000256" key="5">
    <source>
        <dbReference type="ARBA" id="ARBA00022777"/>
    </source>
</evidence>
<dbReference type="InterPro" id="IPR029056">
    <property type="entry name" value="Ribokinase-like"/>
</dbReference>
<accession>A0A6G9IDW9</accession>
<keyword evidence="6 10" id="KW-0067">ATP-binding</keyword>
<feature type="domain" description="Carbohydrate kinase PfkB" evidence="12">
    <location>
        <begin position="4"/>
        <end position="296"/>
    </location>
</feature>
<feature type="binding site" evidence="10">
    <location>
        <position position="284"/>
    </location>
    <ligand>
        <name>K(+)</name>
        <dbReference type="ChEBI" id="CHEBI:29103"/>
    </ligand>
</feature>
<feature type="binding site" evidence="10">
    <location>
        <begin position="41"/>
        <end position="45"/>
    </location>
    <ligand>
        <name>substrate</name>
    </ligand>
</feature>
<name>A0A6G9IDW9_9GAMM</name>
<evidence type="ECO:0000256" key="4">
    <source>
        <dbReference type="ARBA" id="ARBA00022741"/>
    </source>
</evidence>
<feature type="binding site" evidence="10">
    <location>
        <position position="248"/>
    </location>
    <ligand>
        <name>K(+)</name>
        <dbReference type="ChEBI" id="CHEBI:29103"/>
    </ligand>
</feature>
<dbReference type="UniPathway" id="UPA00916">
    <property type="reaction ID" value="UER00889"/>
</dbReference>
<dbReference type="InterPro" id="IPR011877">
    <property type="entry name" value="Ribokinase"/>
</dbReference>
<feature type="binding site" evidence="10">
    <location>
        <position position="289"/>
    </location>
    <ligand>
        <name>K(+)</name>
        <dbReference type="ChEBI" id="CHEBI:29103"/>
    </ligand>
</feature>
<keyword evidence="8 10" id="KW-0630">Potassium</keyword>
<evidence type="ECO:0000313" key="13">
    <source>
        <dbReference type="EMBL" id="QIQ22436.1"/>
    </source>
</evidence>
<dbReference type="NCBIfam" id="NF008353">
    <property type="entry name" value="PRK11142.1"/>
    <property type="match status" value="1"/>
</dbReference>
<evidence type="ECO:0000256" key="2">
    <source>
        <dbReference type="ARBA" id="ARBA00022679"/>
    </source>
</evidence>
<evidence type="ECO:0000256" key="8">
    <source>
        <dbReference type="ARBA" id="ARBA00022958"/>
    </source>
</evidence>
<sequence>MMKKKLIVLGSINVDHIMNVQQFPRPGETIIGSTYQIAFGGKGANQAVAAGRGGADIQFIAAVGDDDIGQRICEQLKKDNIDTRSISKIRNETTGVALIYVNGQGENQIGIYAGANAAVTPEYAGKYRQDIIQADALLMQLETPLSTIAEMAKLAKANNTQVIVNPAPAQTLADDILKCIDIITPNETEAERLTGIPVNDEKSADKASQYLHQKGIPTVIITLGSKGAWVSMNGQGKLITGFKVKAVDTIAAGDTFNGMLVTALLEDMPMDEAVKYAHASAAIAVTRAGAQPSVPWRDEVEKFLNEINSPK</sequence>
<evidence type="ECO:0000256" key="10">
    <source>
        <dbReference type="HAMAP-Rule" id="MF_01987"/>
    </source>
</evidence>
<reference evidence="13 14" key="1">
    <citation type="submission" date="2020-03" db="EMBL/GenBank/DDBJ databases">
        <title>Complete genome sequence of Orbus sp. IPMB12 (BCRC 80908).</title>
        <authorList>
            <person name="Lo W.-S."/>
            <person name="Chang T.-H."/>
            <person name="Kuo C.-H."/>
        </authorList>
    </citation>
    <scope>NUCLEOTIDE SEQUENCE [LARGE SCALE GENOMIC DNA]</scope>
    <source>
        <strain evidence="13 14">IPMB12</strain>
    </source>
</reference>
<dbReference type="KEGG" id="orb:IPMB12_07525"/>
<comment type="similarity">
    <text evidence="10">Belongs to the carbohydrate kinase PfkB family. Ribokinase subfamily.</text>
</comment>
<dbReference type="GO" id="GO:0046872">
    <property type="term" value="F:metal ion binding"/>
    <property type="evidence" value="ECO:0007669"/>
    <property type="project" value="UniProtKB-KW"/>
</dbReference>
<feature type="binding site" evidence="10">
    <location>
        <position position="287"/>
    </location>
    <ligand>
        <name>K(+)</name>
        <dbReference type="ChEBI" id="CHEBI:29103"/>
    </ligand>
</feature>
<dbReference type="GO" id="GO:0005524">
    <property type="term" value="F:ATP binding"/>
    <property type="evidence" value="ECO:0007669"/>
    <property type="project" value="UniProtKB-UniRule"/>
</dbReference>
<feature type="binding site" evidence="10">
    <location>
        <begin position="13"/>
        <end position="15"/>
    </location>
    <ligand>
        <name>substrate</name>
    </ligand>
</feature>
<feature type="binding site" evidence="10">
    <location>
        <position position="186"/>
    </location>
    <ligand>
        <name>ATP</name>
        <dbReference type="ChEBI" id="CHEBI:30616"/>
    </ligand>
</feature>
<gene>
    <name evidence="10 13" type="primary">rbsK</name>
    <name evidence="13" type="ORF">IPMB12_07525</name>
</gene>
<comment type="subcellular location">
    <subcellularLocation>
        <location evidence="10">Cytoplasm</location>
    </subcellularLocation>
</comment>
<feature type="binding site" evidence="10">
    <location>
        <position position="293"/>
    </location>
    <ligand>
        <name>K(+)</name>
        <dbReference type="ChEBI" id="CHEBI:29103"/>
    </ligand>
</feature>
<organism evidence="13 14">
    <name type="scientific">Zophobihabitans entericus</name>
    <dbReference type="NCBI Taxonomy" id="1635327"/>
    <lineage>
        <taxon>Bacteria</taxon>
        <taxon>Pseudomonadati</taxon>
        <taxon>Pseudomonadota</taxon>
        <taxon>Gammaproteobacteria</taxon>
        <taxon>Orbales</taxon>
        <taxon>Orbaceae</taxon>
        <taxon>Zophobihabitans</taxon>
    </lineage>
</organism>
<dbReference type="CDD" id="cd01174">
    <property type="entry name" value="ribokinase"/>
    <property type="match status" value="1"/>
</dbReference>
<feature type="active site" description="Proton acceptor" evidence="10">
    <location>
        <position position="254"/>
    </location>
</feature>
<evidence type="ECO:0000256" key="6">
    <source>
        <dbReference type="ARBA" id="ARBA00022840"/>
    </source>
</evidence>
<dbReference type="FunFam" id="3.40.1190.20:FF:000012">
    <property type="entry name" value="Ribokinase"/>
    <property type="match status" value="1"/>
</dbReference>
<feature type="binding site" evidence="10">
    <location>
        <position position="142"/>
    </location>
    <ligand>
        <name>substrate</name>
    </ligand>
</feature>
<feature type="binding site" evidence="10">
    <location>
        <position position="250"/>
    </location>
    <ligand>
        <name>K(+)</name>
        <dbReference type="ChEBI" id="CHEBI:29103"/>
    </ligand>
</feature>
<feature type="binding site" evidence="10">
    <location>
        <position position="254"/>
    </location>
    <ligand>
        <name>substrate</name>
    </ligand>
</feature>
<dbReference type="EMBL" id="CP050253">
    <property type="protein sequence ID" value="QIQ22436.1"/>
    <property type="molecule type" value="Genomic_DNA"/>
</dbReference>
<dbReference type="GO" id="GO:0005829">
    <property type="term" value="C:cytosol"/>
    <property type="evidence" value="ECO:0007669"/>
    <property type="project" value="TreeGrafter"/>
</dbReference>
<keyword evidence="5 10" id="KW-0418">Kinase</keyword>
<dbReference type="Proteomes" id="UP000501168">
    <property type="component" value="Chromosome"/>
</dbReference>
<keyword evidence="2 10" id="KW-0808">Transferase</keyword>
<feature type="binding site" evidence="10">
    <location>
        <position position="278"/>
    </location>
    <ligand>
        <name>ATP</name>
        <dbReference type="ChEBI" id="CHEBI:30616"/>
    </ligand>
</feature>
<keyword evidence="7 10" id="KW-0460">Magnesium</keyword>
<evidence type="ECO:0000259" key="12">
    <source>
        <dbReference type="Pfam" id="PF00294"/>
    </source>
</evidence>
<dbReference type="NCBIfam" id="TIGR02152">
    <property type="entry name" value="D_ribokin_bact"/>
    <property type="match status" value="1"/>
</dbReference>
<dbReference type="InterPro" id="IPR011611">
    <property type="entry name" value="PfkB_dom"/>
</dbReference>
<comment type="function">
    <text evidence="10">Catalyzes the phosphorylation of ribose at O-5 in a reaction requiring ATP and magnesium. The resulting D-ribose-5-phosphate can then be used either for sythesis of nucleotides, histidine, and tryptophan, or as a component of the pentose phosphate pathway.</text>
</comment>
<evidence type="ECO:0000256" key="3">
    <source>
        <dbReference type="ARBA" id="ARBA00022723"/>
    </source>
</evidence>
<protein>
    <recommendedName>
        <fullName evidence="10 11">Ribokinase</fullName>
        <shortName evidence="10">RK</shortName>
        <ecNumber evidence="10 11">2.7.1.15</ecNumber>
    </recommendedName>
</protein>
<evidence type="ECO:0000256" key="7">
    <source>
        <dbReference type="ARBA" id="ARBA00022842"/>
    </source>
</evidence>
<comment type="caution">
    <text evidence="10">Lacks conserved residue(s) required for the propagation of feature annotation.</text>
</comment>
<dbReference type="InParanoid" id="A0A6G9IDW9"/>
<dbReference type="SUPFAM" id="SSF53613">
    <property type="entry name" value="Ribokinase-like"/>
    <property type="match status" value="1"/>
</dbReference>
<keyword evidence="14" id="KW-1185">Reference proteome</keyword>
<dbReference type="PRINTS" id="PR00990">
    <property type="entry name" value="RIBOKINASE"/>
</dbReference>
<feature type="binding site" evidence="10">
    <location>
        <begin position="222"/>
        <end position="227"/>
    </location>
    <ligand>
        <name>ATP</name>
        <dbReference type="ChEBI" id="CHEBI:30616"/>
    </ligand>
</feature>
<evidence type="ECO:0000256" key="1">
    <source>
        <dbReference type="ARBA" id="ARBA00022490"/>
    </source>
</evidence>
<dbReference type="EC" id="2.7.1.15" evidence="10 11"/>
<comment type="activity regulation">
    <text evidence="10">Activated by a monovalent cation that binds near, but not in, the active site. The most likely occupant of the site in vivo is potassium. Ion binding induces a conformational change that may alter substrate affinity.</text>
</comment>
<feature type="binding site" evidence="10">
    <location>
        <begin position="253"/>
        <end position="254"/>
    </location>
    <ligand>
        <name>ATP</name>
        <dbReference type="ChEBI" id="CHEBI:30616"/>
    </ligand>
</feature>